<name>A0A918DXT8_9GAMM</name>
<organism evidence="1 2">
    <name type="scientific">Marinobacterium nitratireducens</name>
    <dbReference type="NCBI Taxonomy" id="518897"/>
    <lineage>
        <taxon>Bacteria</taxon>
        <taxon>Pseudomonadati</taxon>
        <taxon>Pseudomonadota</taxon>
        <taxon>Gammaproteobacteria</taxon>
        <taxon>Oceanospirillales</taxon>
        <taxon>Oceanospirillaceae</taxon>
        <taxon>Marinobacterium</taxon>
    </lineage>
</organism>
<keyword evidence="2" id="KW-1185">Reference proteome</keyword>
<gene>
    <name evidence="1" type="ORF">GCM10011348_46110</name>
</gene>
<dbReference type="AlphaFoldDB" id="A0A918DXT8"/>
<sequence length="60" mass="7125">MSETYVERCLIENNKRLERALRKERDIDQRLMDLLQKGMRAEAVEVLAKHLREVGELDRG</sequence>
<proteinExistence type="predicted"/>
<evidence type="ECO:0000313" key="1">
    <source>
        <dbReference type="EMBL" id="GGO89115.1"/>
    </source>
</evidence>
<reference evidence="1 2" key="1">
    <citation type="journal article" date="2014" name="Int. J. Syst. Evol. Microbiol.">
        <title>Complete genome sequence of Corynebacterium casei LMG S-19264T (=DSM 44701T), isolated from a smear-ripened cheese.</title>
        <authorList>
            <consortium name="US DOE Joint Genome Institute (JGI-PGF)"/>
            <person name="Walter F."/>
            <person name="Albersmeier A."/>
            <person name="Kalinowski J."/>
            <person name="Ruckert C."/>
        </authorList>
    </citation>
    <scope>NUCLEOTIDE SEQUENCE [LARGE SCALE GENOMIC DNA]</scope>
    <source>
        <strain evidence="1 2">CGMCC 1.7286</strain>
    </source>
</reference>
<comment type="caution">
    <text evidence="1">The sequence shown here is derived from an EMBL/GenBank/DDBJ whole genome shotgun (WGS) entry which is preliminary data.</text>
</comment>
<dbReference type="Proteomes" id="UP000599578">
    <property type="component" value="Unassembled WGS sequence"/>
</dbReference>
<accession>A0A918DXT8</accession>
<dbReference type="EMBL" id="BMLT01000021">
    <property type="protein sequence ID" value="GGO89115.1"/>
    <property type="molecule type" value="Genomic_DNA"/>
</dbReference>
<protein>
    <submittedName>
        <fullName evidence="1">Uncharacterized protein</fullName>
    </submittedName>
</protein>
<dbReference type="RefSeq" id="WP_188863002.1">
    <property type="nucleotide sequence ID" value="NZ_BMLT01000021.1"/>
</dbReference>
<evidence type="ECO:0000313" key="2">
    <source>
        <dbReference type="Proteomes" id="UP000599578"/>
    </source>
</evidence>